<organism evidence="7 8">
    <name type="scientific">Spirosoma validum</name>
    <dbReference type="NCBI Taxonomy" id="2771355"/>
    <lineage>
        <taxon>Bacteria</taxon>
        <taxon>Pseudomonadati</taxon>
        <taxon>Bacteroidota</taxon>
        <taxon>Cytophagia</taxon>
        <taxon>Cytophagales</taxon>
        <taxon>Cytophagaceae</taxon>
        <taxon>Spirosoma</taxon>
    </lineage>
</organism>
<dbReference type="Pfam" id="PF18089">
    <property type="entry name" value="DAPG_hydrolase"/>
    <property type="match status" value="1"/>
</dbReference>
<dbReference type="GO" id="GO:0016787">
    <property type="term" value="F:hydrolase activity"/>
    <property type="evidence" value="ECO:0007669"/>
    <property type="project" value="UniProtKB-KW"/>
</dbReference>
<protein>
    <recommendedName>
        <fullName evidence="6">DAPG hydrolase PhiG domain-containing protein</fullName>
    </recommendedName>
</protein>
<dbReference type="Proteomes" id="UP000653797">
    <property type="component" value="Unassembled WGS sequence"/>
</dbReference>
<name>A0A927AZJ5_9BACT</name>
<evidence type="ECO:0000256" key="3">
    <source>
        <dbReference type="ARBA" id="ARBA00022801"/>
    </source>
</evidence>
<proteinExistence type="inferred from homology"/>
<evidence type="ECO:0000313" key="8">
    <source>
        <dbReference type="Proteomes" id="UP000653797"/>
    </source>
</evidence>
<comment type="caution">
    <text evidence="7">The sequence shown here is derived from an EMBL/GenBank/DDBJ whole genome shotgun (WGS) entry which is preliminary data.</text>
</comment>
<evidence type="ECO:0000256" key="1">
    <source>
        <dbReference type="ARBA" id="ARBA00001947"/>
    </source>
</evidence>
<feature type="domain" description="DAPG hydrolase PhiG" evidence="6">
    <location>
        <begin position="42"/>
        <end position="207"/>
    </location>
</feature>
<keyword evidence="2" id="KW-0479">Metal-binding</keyword>
<keyword evidence="4" id="KW-0862">Zinc</keyword>
<dbReference type="RefSeq" id="WP_191038172.1">
    <property type="nucleotide sequence ID" value="NZ_JACXAA010000002.1"/>
</dbReference>
<evidence type="ECO:0000259" key="6">
    <source>
        <dbReference type="Pfam" id="PF18089"/>
    </source>
</evidence>
<dbReference type="GO" id="GO:0046872">
    <property type="term" value="F:metal ion binding"/>
    <property type="evidence" value="ECO:0007669"/>
    <property type="project" value="UniProtKB-KW"/>
</dbReference>
<sequence length="224" mass="25564">MKTALLPARPYSWAMKPLTSAQTTFTILPYGSFELRIEHDLIRNVTPDMLLWWFQHIGDTMEHEGATYPRYLIWHPIDHIHWELTRPAPGGGAGVGAHFRIVEAFGGNMDQLVDSTEEVIKLDRNGITLVVRILGKEVYRLAHQFIPVEGGTLYRSRMQVGRESLLGQWLINPIMHQFVFTKAMGQAWLKHNVEEVGNFESFLPELYHTYGILGFSPCLEGFTG</sequence>
<evidence type="ECO:0000256" key="5">
    <source>
        <dbReference type="ARBA" id="ARBA00023459"/>
    </source>
</evidence>
<evidence type="ECO:0000256" key="4">
    <source>
        <dbReference type="ARBA" id="ARBA00022833"/>
    </source>
</evidence>
<gene>
    <name evidence="7" type="ORF">IC230_06540</name>
</gene>
<accession>A0A927AZJ5</accession>
<evidence type="ECO:0000313" key="7">
    <source>
        <dbReference type="EMBL" id="MBD2752537.1"/>
    </source>
</evidence>
<comment type="similarity">
    <text evidence="5">Belongs to the DAPG/phloretin hydrolase family.</text>
</comment>
<comment type="cofactor">
    <cofactor evidence="1">
        <name>Zn(2+)</name>
        <dbReference type="ChEBI" id="CHEBI:29105"/>
    </cofactor>
</comment>
<reference evidence="7" key="1">
    <citation type="submission" date="2020-09" db="EMBL/GenBank/DDBJ databases">
        <authorList>
            <person name="Kim M.K."/>
        </authorList>
    </citation>
    <scope>NUCLEOTIDE SEQUENCE</scope>
    <source>
        <strain evidence="7">BT704</strain>
    </source>
</reference>
<dbReference type="AlphaFoldDB" id="A0A927AZJ5"/>
<evidence type="ECO:0000256" key="2">
    <source>
        <dbReference type="ARBA" id="ARBA00022723"/>
    </source>
</evidence>
<dbReference type="InterPro" id="IPR041526">
    <property type="entry name" value="DAPG_hydrolase"/>
</dbReference>
<keyword evidence="8" id="KW-1185">Reference proteome</keyword>
<keyword evidence="3" id="KW-0378">Hydrolase</keyword>
<dbReference type="EMBL" id="JACXAA010000002">
    <property type="protein sequence ID" value="MBD2752537.1"/>
    <property type="molecule type" value="Genomic_DNA"/>
</dbReference>